<dbReference type="GO" id="GO:0019104">
    <property type="term" value="F:DNA N-glycosylase activity"/>
    <property type="evidence" value="ECO:0007669"/>
    <property type="project" value="UniProtKB-UniRule"/>
</dbReference>
<evidence type="ECO:0000256" key="2">
    <source>
        <dbReference type="ARBA" id="ARBA00022763"/>
    </source>
</evidence>
<evidence type="ECO:0000256" key="5">
    <source>
        <dbReference type="HAMAP-Rule" id="MF_00527"/>
    </source>
</evidence>
<dbReference type="AlphaFoldDB" id="A0ABD5Z0R1"/>
<proteinExistence type="inferred from homology"/>
<dbReference type="Pfam" id="PF02245">
    <property type="entry name" value="Pur_DNA_glyco"/>
    <property type="match status" value="1"/>
</dbReference>
<dbReference type="GO" id="GO:0006281">
    <property type="term" value="P:DNA repair"/>
    <property type="evidence" value="ECO:0007669"/>
    <property type="project" value="UniProtKB-UniRule"/>
</dbReference>
<dbReference type="RefSeq" id="WP_279528679.1">
    <property type="nucleotide sequence ID" value="NZ_CP122312.1"/>
</dbReference>
<evidence type="ECO:0000256" key="3">
    <source>
        <dbReference type="ARBA" id="ARBA00022801"/>
    </source>
</evidence>
<dbReference type="CDD" id="cd00540">
    <property type="entry name" value="AAG"/>
    <property type="match status" value="1"/>
</dbReference>
<dbReference type="EC" id="3.2.2.-" evidence="5"/>
<dbReference type="InterPro" id="IPR011034">
    <property type="entry name" value="Formyl_transferase-like_C_sf"/>
</dbReference>
<dbReference type="PANTHER" id="PTHR10429">
    <property type="entry name" value="DNA-3-METHYLADENINE GLYCOSYLASE"/>
    <property type="match status" value="1"/>
</dbReference>
<dbReference type="InterPro" id="IPR003180">
    <property type="entry name" value="MPG"/>
</dbReference>
<evidence type="ECO:0000313" key="7">
    <source>
        <dbReference type="EMBL" id="MFC7198720.1"/>
    </source>
</evidence>
<organism evidence="7 8">
    <name type="scientific">Halospeciosus flavus</name>
    <dbReference type="NCBI Taxonomy" id="3032283"/>
    <lineage>
        <taxon>Archaea</taxon>
        <taxon>Methanobacteriati</taxon>
        <taxon>Methanobacteriota</taxon>
        <taxon>Stenosarchaea group</taxon>
        <taxon>Halobacteria</taxon>
        <taxon>Halobacteriales</taxon>
        <taxon>Halobacteriaceae</taxon>
        <taxon>Halospeciosus</taxon>
    </lineage>
</organism>
<keyword evidence="8" id="KW-1185">Reference proteome</keyword>
<keyword evidence="3 5" id="KW-0378">Hydrolase</keyword>
<protein>
    <recommendedName>
        <fullName evidence="5">Putative 3-methyladenine DNA glycosylase</fullName>
        <ecNumber evidence="5">3.2.2.-</ecNumber>
    </recommendedName>
</protein>
<dbReference type="Gene3D" id="3.10.300.10">
    <property type="entry name" value="Methylpurine-DNA glycosylase (MPG)"/>
    <property type="match status" value="1"/>
</dbReference>
<dbReference type="NCBIfam" id="TIGR00567">
    <property type="entry name" value="3mg"/>
    <property type="match status" value="1"/>
</dbReference>
<comment type="similarity">
    <text evidence="1 5">Belongs to the DNA glycosylase MPG family.</text>
</comment>
<feature type="region of interest" description="Disordered" evidence="6">
    <location>
        <begin position="36"/>
        <end position="59"/>
    </location>
</feature>
<sequence>MPHDADDFERGDALDTEFFRRQGRHVARDLVGTLLLNESDDGTGDGTGGETGDETDGGPVGGLVVEAEAYVNAIDPACHLSAGRTPRTEPFFRGAGTVYVFSMHGHHLLNVITAYEDHPEGVLLRALEPTHGRERMHERRGRERTTELTSGPGKLTEALGVTKEAYDGRPLAETSLSFYETDWDPEVQVSPRIGVTGAEDWPLRFTAAGSDCLSKPARTDVPLDFAAVERCYERLREDARGGGEELPTVDR</sequence>
<dbReference type="PANTHER" id="PTHR10429:SF0">
    <property type="entry name" value="DNA-3-METHYLADENINE GLYCOSYLASE"/>
    <property type="match status" value="1"/>
</dbReference>
<name>A0ABD5Z0R1_9EURY</name>
<evidence type="ECO:0000313" key="8">
    <source>
        <dbReference type="Proteomes" id="UP001596447"/>
    </source>
</evidence>
<evidence type="ECO:0000256" key="4">
    <source>
        <dbReference type="ARBA" id="ARBA00023204"/>
    </source>
</evidence>
<keyword evidence="4 5" id="KW-0234">DNA repair</keyword>
<dbReference type="Proteomes" id="UP001596447">
    <property type="component" value="Unassembled WGS sequence"/>
</dbReference>
<reference evidence="7 8" key="1">
    <citation type="journal article" date="2019" name="Int. J. Syst. Evol. Microbiol.">
        <title>The Global Catalogue of Microorganisms (GCM) 10K type strain sequencing project: providing services to taxonomists for standard genome sequencing and annotation.</title>
        <authorList>
            <consortium name="The Broad Institute Genomics Platform"/>
            <consortium name="The Broad Institute Genome Sequencing Center for Infectious Disease"/>
            <person name="Wu L."/>
            <person name="Ma J."/>
        </authorList>
    </citation>
    <scope>NUCLEOTIDE SEQUENCE [LARGE SCALE GENOMIC DNA]</scope>
    <source>
        <strain evidence="7 8">XZGYJ-43</strain>
    </source>
</reference>
<feature type="region of interest" description="Disordered" evidence="6">
    <location>
        <begin position="131"/>
        <end position="153"/>
    </location>
</feature>
<keyword evidence="2 5" id="KW-0227">DNA damage</keyword>
<evidence type="ECO:0000256" key="1">
    <source>
        <dbReference type="ARBA" id="ARBA00009232"/>
    </source>
</evidence>
<feature type="compositionally biased region" description="Basic and acidic residues" evidence="6">
    <location>
        <begin position="131"/>
        <end position="146"/>
    </location>
</feature>
<dbReference type="InterPro" id="IPR036995">
    <property type="entry name" value="MPG_sf"/>
</dbReference>
<dbReference type="HAMAP" id="MF_00527">
    <property type="entry name" value="3MGH"/>
    <property type="match status" value="1"/>
</dbReference>
<gene>
    <name evidence="7" type="ORF">ACFQJ9_04685</name>
</gene>
<comment type="caution">
    <text evidence="7">The sequence shown here is derived from an EMBL/GenBank/DDBJ whole genome shotgun (WGS) entry which is preliminary data.</text>
</comment>
<dbReference type="SUPFAM" id="SSF50486">
    <property type="entry name" value="FMT C-terminal domain-like"/>
    <property type="match status" value="1"/>
</dbReference>
<accession>A0ABD5Z0R1</accession>
<evidence type="ECO:0000256" key="6">
    <source>
        <dbReference type="SAM" id="MobiDB-lite"/>
    </source>
</evidence>
<dbReference type="EMBL" id="JBHTAR010000011">
    <property type="protein sequence ID" value="MFC7198720.1"/>
    <property type="molecule type" value="Genomic_DNA"/>
</dbReference>